<dbReference type="Pfam" id="PF00118">
    <property type="entry name" value="Cpn60_TCP1"/>
    <property type="match status" value="1"/>
</dbReference>
<dbReference type="Gramene" id="QL06p009325:mrna">
    <property type="protein sequence ID" value="QL06p009325:mrna"/>
    <property type="gene ID" value="QL06p009325"/>
</dbReference>
<evidence type="ECO:0000313" key="5">
    <source>
        <dbReference type="Proteomes" id="UP000594261"/>
    </source>
</evidence>
<accession>A0A7N2LWC9</accession>
<feature type="domain" description="RRM" evidence="3">
    <location>
        <begin position="467"/>
        <end position="544"/>
    </location>
</feature>
<keyword evidence="1" id="KW-0694">RNA-binding</keyword>
<dbReference type="EMBL" id="LRBV02000006">
    <property type="status" value="NOT_ANNOTATED_CDS"/>
    <property type="molecule type" value="Genomic_DNA"/>
</dbReference>
<dbReference type="InParanoid" id="A0A7N2LWC9"/>
<feature type="region of interest" description="Disordered" evidence="2">
    <location>
        <begin position="23"/>
        <end position="195"/>
    </location>
</feature>
<dbReference type="SUPFAM" id="SSF54849">
    <property type="entry name" value="GroEL-intermediate domain like"/>
    <property type="match status" value="1"/>
</dbReference>
<evidence type="ECO:0000256" key="1">
    <source>
        <dbReference type="PROSITE-ProRule" id="PRU00176"/>
    </source>
</evidence>
<reference evidence="4" key="2">
    <citation type="submission" date="2021-01" db="UniProtKB">
        <authorList>
            <consortium name="EnsemblPlants"/>
        </authorList>
    </citation>
    <scope>IDENTIFICATION</scope>
</reference>
<evidence type="ECO:0000313" key="4">
    <source>
        <dbReference type="EnsemblPlants" id="QL06p009325:mrna"/>
    </source>
</evidence>
<dbReference type="InterPro" id="IPR035979">
    <property type="entry name" value="RBD_domain_sf"/>
</dbReference>
<dbReference type="GO" id="GO:0003729">
    <property type="term" value="F:mRNA binding"/>
    <property type="evidence" value="ECO:0007669"/>
    <property type="project" value="TreeGrafter"/>
</dbReference>
<name>A0A7N2LWC9_QUELO</name>
<dbReference type="InterPro" id="IPR039539">
    <property type="entry name" value="Ras_GTPase_bind_prot"/>
</dbReference>
<protein>
    <recommendedName>
        <fullName evidence="3">RRM domain-containing protein</fullName>
    </recommendedName>
</protein>
<dbReference type="GO" id="GO:0005524">
    <property type="term" value="F:ATP binding"/>
    <property type="evidence" value="ECO:0007669"/>
    <property type="project" value="InterPro"/>
</dbReference>
<evidence type="ECO:0000259" key="3">
    <source>
        <dbReference type="PROSITE" id="PS50102"/>
    </source>
</evidence>
<sequence length="686" mass="74659">MLTRHPVGTEDYKDIIDVLEAVHEIGRVQPPEPEAPNEEAATPVATPTQRPSTTESPSTSTAPAGRCSRPPVATPQVFPTLDPSPSSSHPSLSPTIPSPTPHPSLSPTIPSPTSHPSPSPTIPLSTPHESPSPTIRPPTPHPYPGSGICPPTPRSFPKLSPIPSFDLGIDQTPLDLQQDPPSHSTSTGPSSAINPPHVQAEQAVGLPAAAEDLVSGQTILPYKQQLIRDTCFTTTPFLSDMTGKEVVAFKEFQKIIQFPQLKVVKVYAADPLLFLYVFKTFLFFPLPGKAQNAKRLRHVTDEIGVEVISLQMRCVAHGICLYDYTAIIQFSSSSRKRISLIVRNIKVLTACPCTCCVGCVHALTRANYLASSSVSAAAVLKKLLKDDAISKARINTESKLSKRHGATSVGQHVSESEHILENDAAESNGLLQNTVNAVQDHLPPNAEEPIGEPQKHTYASIVCGEIRSVYVRNLPPTVSASEIEEEFKNFGTLSDEGVVVRSRKDVGVCYAFVEFEDMTGVQNAIKAGSLQIAGRQVYIEERRPNRNIPSRGATTRQGFLVWLFPLHYAIMVEKLGKDCLINCAKTSMSSKLISVDSDFFANLVSTFVDMEGEESFDSSLLGYADEVVEERIADDDVILIKGTKTTSAVSLILRGANDYMLDDMERSLHDSLSIVKRILESNMVRY</sequence>
<dbReference type="SMART" id="SM00360">
    <property type="entry name" value="RRM"/>
    <property type="match status" value="1"/>
</dbReference>
<organism evidence="4 5">
    <name type="scientific">Quercus lobata</name>
    <name type="common">Valley oak</name>
    <dbReference type="NCBI Taxonomy" id="97700"/>
    <lineage>
        <taxon>Eukaryota</taxon>
        <taxon>Viridiplantae</taxon>
        <taxon>Streptophyta</taxon>
        <taxon>Embryophyta</taxon>
        <taxon>Tracheophyta</taxon>
        <taxon>Spermatophyta</taxon>
        <taxon>Magnoliopsida</taxon>
        <taxon>eudicotyledons</taxon>
        <taxon>Gunneridae</taxon>
        <taxon>Pentapetalae</taxon>
        <taxon>rosids</taxon>
        <taxon>fabids</taxon>
        <taxon>Fagales</taxon>
        <taxon>Fagaceae</taxon>
        <taxon>Quercus</taxon>
    </lineage>
</organism>
<feature type="compositionally biased region" description="Low complexity" evidence="2">
    <location>
        <begin position="122"/>
        <end position="133"/>
    </location>
</feature>
<dbReference type="PROSITE" id="PS50102">
    <property type="entry name" value="RRM"/>
    <property type="match status" value="1"/>
</dbReference>
<feature type="compositionally biased region" description="Low complexity" evidence="2">
    <location>
        <begin position="83"/>
        <end position="95"/>
    </location>
</feature>
<dbReference type="EnsemblPlants" id="QL06p009325:mrna">
    <property type="protein sequence ID" value="QL06p009325:mrna"/>
    <property type="gene ID" value="QL06p009325"/>
</dbReference>
<feature type="compositionally biased region" description="Pro residues" evidence="2">
    <location>
        <begin position="134"/>
        <end position="143"/>
    </location>
</feature>
<proteinExistence type="predicted"/>
<dbReference type="InterPro" id="IPR012677">
    <property type="entry name" value="Nucleotide-bd_a/b_plait_sf"/>
</dbReference>
<dbReference type="Proteomes" id="UP000594261">
    <property type="component" value="Chromosome 6"/>
</dbReference>
<feature type="compositionally biased region" description="Low complexity" evidence="2">
    <location>
        <begin position="38"/>
        <end position="63"/>
    </location>
</feature>
<dbReference type="GO" id="GO:1990904">
    <property type="term" value="C:ribonucleoprotein complex"/>
    <property type="evidence" value="ECO:0007669"/>
    <property type="project" value="TreeGrafter"/>
</dbReference>
<feature type="compositionally biased region" description="Pro residues" evidence="2">
    <location>
        <begin position="96"/>
        <end position="121"/>
    </location>
</feature>
<dbReference type="Pfam" id="PF00076">
    <property type="entry name" value="RRM_1"/>
    <property type="match status" value="1"/>
</dbReference>
<dbReference type="CDD" id="cd00590">
    <property type="entry name" value="RRM_SF"/>
    <property type="match status" value="1"/>
</dbReference>
<reference evidence="4 5" key="1">
    <citation type="journal article" date="2016" name="G3 (Bethesda)">
        <title>First Draft Assembly and Annotation of the Genome of a California Endemic Oak Quercus lobata Nee (Fagaceae).</title>
        <authorList>
            <person name="Sork V.L."/>
            <person name="Fitz-Gibbon S.T."/>
            <person name="Puiu D."/>
            <person name="Crepeau M."/>
            <person name="Gugger P.F."/>
            <person name="Sherman R."/>
            <person name="Stevens K."/>
            <person name="Langley C.H."/>
            <person name="Pellegrini M."/>
            <person name="Salzberg S.L."/>
        </authorList>
    </citation>
    <scope>NUCLEOTIDE SEQUENCE [LARGE SCALE GENOMIC DNA]</scope>
    <source>
        <strain evidence="4 5">cv. SW786</strain>
    </source>
</reference>
<dbReference type="InterPro" id="IPR002423">
    <property type="entry name" value="Cpn60/GroEL/TCP-1"/>
</dbReference>
<dbReference type="SUPFAM" id="SSF54928">
    <property type="entry name" value="RNA-binding domain, RBD"/>
    <property type="match status" value="1"/>
</dbReference>
<dbReference type="Gene3D" id="3.30.260.10">
    <property type="entry name" value="TCP-1-like chaperonin intermediate domain"/>
    <property type="match status" value="1"/>
</dbReference>
<dbReference type="InterPro" id="IPR000504">
    <property type="entry name" value="RRM_dom"/>
</dbReference>
<evidence type="ECO:0000256" key="2">
    <source>
        <dbReference type="SAM" id="MobiDB-lite"/>
    </source>
</evidence>
<feature type="compositionally biased region" description="Low complexity" evidence="2">
    <location>
        <begin position="180"/>
        <end position="191"/>
    </location>
</feature>
<dbReference type="Gene3D" id="3.30.70.330">
    <property type="match status" value="1"/>
</dbReference>
<dbReference type="GO" id="GO:0005829">
    <property type="term" value="C:cytosol"/>
    <property type="evidence" value="ECO:0007669"/>
    <property type="project" value="TreeGrafter"/>
</dbReference>
<dbReference type="PANTHER" id="PTHR10693:SF58">
    <property type="entry name" value="OS02G0131700 PROTEIN"/>
    <property type="match status" value="1"/>
</dbReference>
<dbReference type="PANTHER" id="PTHR10693">
    <property type="entry name" value="RAS GTPASE-ACTIVATING PROTEIN-BINDING PROTEIN"/>
    <property type="match status" value="1"/>
</dbReference>
<dbReference type="InterPro" id="IPR027410">
    <property type="entry name" value="TCP-1-like_intermed_sf"/>
</dbReference>
<dbReference type="AlphaFoldDB" id="A0A7N2LWC9"/>
<keyword evidence="5" id="KW-1185">Reference proteome</keyword>